<name>A0AAW1P5S2_9CHLO</name>
<accession>A0AAW1P5S2</accession>
<dbReference type="GO" id="GO:0044689">
    <property type="term" value="F:7,8-didemethyl-8-hydroxy-5-deazariboflavin synthase activity"/>
    <property type="evidence" value="ECO:0007669"/>
    <property type="project" value="UniProtKB-EC"/>
</dbReference>
<dbReference type="Gene3D" id="3.20.20.70">
    <property type="entry name" value="Aldolase class I"/>
    <property type="match status" value="2"/>
</dbReference>
<feature type="domain" description="Radical SAM core" evidence="18">
    <location>
        <begin position="72"/>
        <end position="310"/>
    </location>
</feature>
<evidence type="ECO:0000256" key="14">
    <source>
        <dbReference type="ARBA" id="ARBA00023014"/>
    </source>
</evidence>
<dbReference type="EC" id="2.5.1.147" evidence="7"/>
<comment type="catalytic activity">
    <reaction evidence="17">
        <text>5-amino-5-(4-hydroxybenzyl)-6-(D-ribitylimino)-5,6-dihydrouracil + S-adenosyl-L-methionine = 7,8-didemethyl-8-hydroxy-5-deazariboflavin + 5'-deoxyadenosine + L-methionine + NH4(+) + H(+)</text>
        <dbReference type="Rhea" id="RHEA:55204"/>
        <dbReference type="ChEBI" id="CHEBI:15378"/>
        <dbReference type="ChEBI" id="CHEBI:17319"/>
        <dbReference type="ChEBI" id="CHEBI:28938"/>
        <dbReference type="ChEBI" id="CHEBI:57844"/>
        <dbReference type="ChEBI" id="CHEBI:59789"/>
        <dbReference type="ChEBI" id="CHEBI:59904"/>
        <dbReference type="ChEBI" id="CHEBI:85936"/>
        <dbReference type="EC" id="4.3.1.32"/>
    </reaction>
</comment>
<dbReference type="HAMAP" id="MF_01612">
    <property type="entry name" value="FO_synth_sub2"/>
    <property type="match status" value="1"/>
</dbReference>
<dbReference type="NCBIfam" id="TIGR03551">
    <property type="entry name" value="F420_cofH"/>
    <property type="match status" value="1"/>
</dbReference>
<reference evidence="19 20" key="1">
    <citation type="journal article" date="2024" name="Nat. Commun.">
        <title>Phylogenomics reveals the evolutionary origins of lichenization in chlorophyte algae.</title>
        <authorList>
            <person name="Puginier C."/>
            <person name="Libourel C."/>
            <person name="Otte J."/>
            <person name="Skaloud P."/>
            <person name="Haon M."/>
            <person name="Grisel S."/>
            <person name="Petersen M."/>
            <person name="Berrin J.G."/>
            <person name="Delaux P.M."/>
            <person name="Dal Grande F."/>
            <person name="Keller J."/>
        </authorList>
    </citation>
    <scope>NUCLEOTIDE SEQUENCE [LARGE SCALE GENOMIC DNA]</scope>
    <source>
        <strain evidence="19 20">SAG 2043</strain>
    </source>
</reference>
<evidence type="ECO:0000256" key="13">
    <source>
        <dbReference type="ARBA" id="ARBA00023004"/>
    </source>
</evidence>
<dbReference type="InterPro" id="IPR019940">
    <property type="entry name" value="CofH_family"/>
</dbReference>
<dbReference type="GO" id="GO:0051539">
    <property type="term" value="F:4 iron, 4 sulfur cluster binding"/>
    <property type="evidence" value="ECO:0007669"/>
    <property type="project" value="UniProtKB-KW"/>
</dbReference>
<dbReference type="SFLD" id="SFLDS00029">
    <property type="entry name" value="Radical_SAM"/>
    <property type="match status" value="3"/>
</dbReference>
<comment type="pathway">
    <text evidence="3">Cofactor biosynthesis; coenzyme F0 biosynthesis.</text>
</comment>
<dbReference type="InterPro" id="IPR058240">
    <property type="entry name" value="rSAM_sf"/>
</dbReference>
<dbReference type="InterPro" id="IPR007197">
    <property type="entry name" value="rSAM"/>
</dbReference>
<protein>
    <recommendedName>
        <fullName evidence="8">FO synthase</fullName>
        <ecNumber evidence="7">2.5.1.147</ecNumber>
        <ecNumber evidence="6">4.3.1.32</ecNumber>
    </recommendedName>
</protein>
<dbReference type="SMART" id="SM00729">
    <property type="entry name" value="Elp3"/>
    <property type="match status" value="2"/>
</dbReference>
<dbReference type="AlphaFoldDB" id="A0AAW1P5S2"/>
<evidence type="ECO:0000259" key="18">
    <source>
        <dbReference type="PROSITE" id="PS51918"/>
    </source>
</evidence>
<dbReference type="InterPro" id="IPR045567">
    <property type="entry name" value="CofH/MnqC-like_C"/>
</dbReference>
<dbReference type="EMBL" id="JALJOR010000015">
    <property type="protein sequence ID" value="KAK9805644.1"/>
    <property type="molecule type" value="Genomic_DNA"/>
</dbReference>
<dbReference type="NCBIfam" id="TIGR03550">
    <property type="entry name" value="F420_cofG"/>
    <property type="match status" value="1"/>
</dbReference>
<evidence type="ECO:0000256" key="12">
    <source>
        <dbReference type="ARBA" id="ARBA00022723"/>
    </source>
</evidence>
<dbReference type="PROSITE" id="PS51918">
    <property type="entry name" value="RADICAL_SAM"/>
    <property type="match status" value="2"/>
</dbReference>
<dbReference type="SFLD" id="SFLDG01388">
    <property type="entry name" value="7_8-didemethyl-8-hydroxy-5-dea"/>
    <property type="match status" value="2"/>
</dbReference>
<dbReference type="SFLD" id="SFLDG01389">
    <property type="entry name" value="menaquinone_synthsis_involved"/>
    <property type="match status" value="1"/>
</dbReference>
<gene>
    <name evidence="19" type="ORF">WJX72_009860</name>
</gene>
<evidence type="ECO:0000256" key="5">
    <source>
        <dbReference type="ARBA" id="ARBA00010826"/>
    </source>
</evidence>
<dbReference type="InterPro" id="IPR020050">
    <property type="entry name" value="FO_synthase_su2"/>
</dbReference>
<dbReference type="InterPro" id="IPR013785">
    <property type="entry name" value="Aldolase_TIM"/>
</dbReference>
<dbReference type="SFLD" id="SFLDG01064">
    <property type="entry name" value="F420__menaquinone_cofactor_bio"/>
    <property type="match status" value="3"/>
</dbReference>
<evidence type="ECO:0000256" key="2">
    <source>
        <dbReference type="ARBA" id="ARBA00003692"/>
    </source>
</evidence>
<dbReference type="Pfam" id="PF19288">
    <property type="entry name" value="CofH_C"/>
    <property type="match status" value="1"/>
</dbReference>
<dbReference type="HAMAP" id="MF_01611">
    <property type="entry name" value="FO_synth_sub1"/>
    <property type="match status" value="1"/>
</dbReference>
<evidence type="ECO:0000313" key="20">
    <source>
        <dbReference type="Proteomes" id="UP001489004"/>
    </source>
</evidence>
<keyword evidence="15" id="KW-0456">Lyase</keyword>
<dbReference type="InterPro" id="IPR034405">
    <property type="entry name" value="F420"/>
</dbReference>
<keyword evidence="14" id="KW-0411">Iron-sulfur</keyword>
<keyword evidence="13" id="KW-0408">Iron</keyword>
<evidence type="ECO:0000256" key="11">
    <source>
        <dbReference type="ARBA" id="ARBA00022691"/>
    </source>
</evidence>
<comment type="similarity">
    <text evidence="4">In the C-terminal section; belongs to the radical SAM superfamily. CofH family.</text>
</comment>
<dbReference type="NCBIfam" id="NF004884">
    <property type="entry name" value="PRK06245.1"/>
    <property type="match status" value="1"/>
</dbReference>
<keyword evidence="10" id="KW-0808">Transferase</keyword>
<sequence length="838" mass="90433">MYCDWSHRQAKRCPVALRSSGSVAHSALATPAGASIDQQSCDQRLWELAQTASLEELMASAAALRDEGHQFITFSPKVFLPLTRLCRDSCGYCTFALPPSPGRRAYMTLEEILEVARAGAQQGCTEALFTLGDKPELLYPEAAAELRSLGFTTTLEYVAEAAKVVMRQTGLLPHINAGVMGLEDVLALRKVSAGQGLMLESTSLRLMQPGGAHFHCPDKEPAARLATIEAAGQAQVPYTSGILIGIGETREKRVEALLAIRQLHQQYGHIQEVIIQNFVPKKGTAMVHVAGPPLEDLLWTVAVARHIFGPGMNIQAPPNLTPGDNGQAVEGAWRALLDAGINDWGGISPLTRDYVNPEKAWPHLQPLAAATAAAGKALLPRLTTYPEHVQDPWRWFDATGGRSSVAAAVLRLADSDGLARGSDWLKQGTWRVAVGADGLLEGCPGPEASPRVLALLHRVQHQQHQLTEDEIASLFSARGADFRAICHAADALRQRQNDDVVSYAVNRNINYTNVCLYACQFCAFSKGKAAEDLRGAPYLLDLGEISRRTAEAWDRGATEVCMQGGIHPDFTGDTYLRILEAAKAGAPSMHVHAFSPLEVTQGAATLNWPLERFLAALKEAGLGSLPGTAAEVLDDEVRAELCPDKLSTAEWLQVVEAAHRVGLRTSSTIMFGHCDTPRSWARHLVALRGLQSRTGGITEFVPLPFVHMEAPIYLKGRARRGPSLRECILMHAVGRLALSGFIHNIQASWVKMGPERAAQLLSVGCNDMGGSIMNESITKAAGASHGQELPPERMEALIKAAGRTPRQRTTVYADANPAQRAKSFGAAELSPLVFGSAK</sequence>
<evidence type="ECO:0000256" key="17">
    <source>
        <dbReference type="ARBA" id="ARBA00048974"/>
    </source>
</evidence>
<evidence type="ECO:0000256" key="16">
    <source>
        <dbReference type="ARBA" id="ARBA00048468"/>
    </source>
</evidence>
<comment type="caution">
    <text evidence="19">The sequence shown here is derived from an EMBL/GenBank/DDBJ whole genome shotgun (WGS) entry which is preliminary data.</text>
</comment>
<dbReference type="PANTHER" id="PTHR43076:SF1">
    <property type="entry name" value="LIPOYL SYNTHASE 2"/>
    <property type="match status" value="1"/>
</dbReference>
<keyword evidence="9" id="KW-0004">4Fe-4S</keyword>
<keyword evidence="20" id="KW-1185">Reference proteome</keyword>
<dbReference type="SFLD" id="SFLDF00343">
    <property type="entry name" value="aminofutalosine_synthase_(mqnE"/>
    <property type="match status" value="1"/>
</dbReference>
<evidence type="ECO:0000256" key="1">
    <source>
        <dbReference type="ARBA" id="ARBA00001966"/>
    </source>
</evidence>
<evidence type="ECO:0000256" key="10">
    <source>
        <dbReference type="ARBA" id="ARBA00022679"/>
    </source>
</evidence>
<evidence type="ECO:0000256" key="9">
    <source>
        <dbReference type="ARBA" id="ARBA00022485"/>
    </source>
</evidence>
<dbReference type="InterPro" id="IPR006638">
    <property type="entry name" value="Elp3/MiaA/NifB-like_rSAM"/>
</dbReference>
<evidence type="ECO:0000256" key="4">
    <source>
        <dbReference type="ARBA" id="ARBA00010051"/>
    </source>
</evidence>
<feature type="domain" description="Radical SAM core" evidence="18">
    <location>
        <begin position="501"/>
        <end position="746"/>
    </location>
</feature>
<evidence type="ECO:0000256" key="3">
    <source>
        <dbReference type="ARBA" id="ARBA00004712"/>
    </source>
</evidence>
<comment type="similarity">
    <text evidence="5">In the N-terminal section; belongs to the radical SAM superfamily. CofG family.</text>
</comment>
<comment type="cofactor">
    <cofactor evidence="1">
        <name>[4Fe-4S] cluster</name>
        <dbReference type="ChEBI" id="CHEBI:49883"/>
    </cofactor>
</comment>
<dbReference type="InterPro" id="IPR019939">
    <property type="entry name" value="CofG_family"/>
</dbReference>
<dbReference type="NCBIfam" id="TIGR00423">
    <property type="entry name" value="CofH family radical SAM protein"/>
    <property type="match status" value="1"/>
</dbReference>
<dbReference type="EC" id="4.3.1.32" evidence="6"/>
<evidence type="ECO:0000256" key="6">
    <source>
        <dbReference type="ARBA" id="ARBA00012126"/>
    </source>
</evidence>
<comment type="catalytic activity">
    <reaction evidence="16">
        <text>5-amino-6-(D-ribitylamino)uracil + L-tyrosine + S-adenosyl-L-methionine = 5-amino-5-(4-hydroxybenzyl)-6-(D-ribitylimino)-5,6-dihydrouracil + 2-iminoacetate + 5'-deoxyadenosine + L-methionine + H(+)</text>
        <dbReference type="Rhea" id="RHEA:55200"/>
        <dbReference type="ChEBI" id="CHEBI:15378"/>
        <dbReference type="ChEBI" id="CHEBI:15934"/>
        <dbReference type="ChEBI" id="CHEBI:17319"/>
        <dbReference type="ChEBI" id="CHEBI:57844"/>
        <dbReference type="ChEBI" id="CHEBI:58315"/>
        <dbReference type="ChEBI" id="CHEBI:59789"/>
        <dbReference type="ChEBI" id="CHEBI:77846"/>
        <dbReference type="ChEBI" id="CHEBI:85936"/>
        <dbReference type="EC" id="2.5.1.147"/>
    </reaction>
</comment>
<keyword evidence="12" id="KW-0479">Metal-binding</keyword>
<dbReference type="Proteomes" id="UP001489004">
    <property type="component" value="Unassembled WGS sequence"/>
</dbReference>
<comment type="function">
    <text evidence="2">Catalyzes the radical-mediated synthesis of 7,8-didemethyl-8-hydroxy-5-deazariboflavin (FO) from 5-amino-6-(D-ribitylamino)uracil and L-tyrosine.</text>
</comment>
<organism evidence="19 20">
    <name type="scientific">[Myrmecia] bisecta</name>
    <dbReference type="NCBI Taxonomy" id="41462"/>
    <lineage>
        <taxon>Eukaryota</taxon>
        <taxon>Viridiplantae</taxon>
        <taxon>Chlorophyta</taxon>
        <taxon>core chlorophytes</taxon>
        <taxon>Trebouxiophyceae</taxon>
        <taxon>Trebouxiales</taxon>
        <taxon>Trebouxiaceae</taxon>
        <taxon>Myrmecia</taxon>
    </lineage>
</organism>
<keyword evidence="11" id="KW-0949">S-adenosyl-L-methionine</keyword>
<evidence type="ECO:0000256" key="7">
    <source>
        <dbReference type="ARBA" id="ARBA00012289"/>
    </source>
</evidence>
<dbReference type="Pfam" id="PF04055">
    <property type="entry name" value="Radical_SAM"/>
    <property type="match status" value="2"/>
</dbReference>
<dbReference type="SFLD" id="SFLDF00294">
    <property type="entry name" value="7_8-didemethyl-8-hydroxy-5-dea"/>
    <property type="match status" value="1"/>
</dbReference>
<dbReference type="SUPFAM" id="SSF102114">
    <property type="entry name" value="Radical SAM enzymes"/>
    <property type="match status" value="2"/>
</dbReference>
<dbReference type="CDD" id="cd01335">
    <property type="entry name" value="Radical_SAM"/>
    <property type="match status" value="2"/>
</dbReference>
<dbReference type="GO" id="GO:0141093">
    <property type="term" value="F:5-amino-6-(D-ribitylamino)uracil--L-tyrosine 4-hydroxyphenyl transferase activity"/>
    <property type="evidence" value="ECO:0007669"/>
    <property type="project" value="UniProtKB-EC"/>
</dbReference>
<dbReference type="GO" id="GO:0046872">
    <property type="term" value="F:metal ion binding"/>
    <property type="evidence" value="ECO:0007669"/>
    <property type="project" value="UniProtKB-KW"/>
</dbReference>
<proteinExistence type="inferred from homology"/>
<evidence type="ECO:0000256" key="15">
    <source>
        <dbReference type="ARBA" id="ARBA00023239"/>
    </source>
</evidence>
<dbReference type="PANTHER" id="PTHR43076">
    <property type="entry name" value="FO SYNTHASE (COFH)"/>
    <property type="match status" value="1"/>
</dbReference>
<evidence type="ECO:0000256" key="8">
    <source>
        <dbReference type="ARBA" id="ARBA00022220"/>
    </source>
</evidence>
<evidence type="ECO:0000313" key="19">
    <source>
        <dbReference type="EMBL" id="KAK9805644.1"/>
    </source>
</evidence>